<dbReference type="SUPFAM" id="SSF52540">
    <property type="entry name" value="P-loop containing nucleoside triphosphate hydrolases"/>
    <property type="match status" value="1"/>
</dbReference>
<dbReference type="Proteomes" id="UP001139366">
    <property type="component" value="Unassembled WGS sequence"/>
</dbReference>
<feature type="transmembrane region" description="Helical" evidence="14">
    <location>
        <begin position="17"/>
        <end position="39"/>
    </location>
</feature>
<dbReference type="FunFam" id="1.20.58.760:FF:000003">
    <property type="entry name" value="AFG3-like AAA ATPase 2"/>
    <property type="match status" value="1"/>
</dbReference>
<dbReference type="PROSITE" id="PS00674">
    <property type="entry name" value="AAA"/>
    <property type="match status" value="1"/>
</dbReference>
<comment type="similarity">
    <text evidence="2 14">In the C-terminal section; belongs to the peptidase M41 family.</text>
</comment>
<dbReference type="InterPro" id="IPR037219">
    <property type="entry name" value="Peptidase_M41-like"/>
</dbReference>
<feature type="coiled-coil region" evidence="16">
    <location>
        <begin position="588"/>
        <end position="615"/>
    </location>
</feature>
<evidence type="ECO:0000256" key="11">
    <source>
        <dbReference type="ARBA" id="ARBA00022989"/>
    </source>
</evidence>
<dbReference type="GO" id="GO:0004176">
    <property type="term" value="F:ATP-dependent peptidase activity"/>
    <property type="evidence" value="ECO:0007669"/>
    <property type="project" value="InterPro"/>
</dbReference>
<evidence type="ECO:0000256" key="16">
    <source>
        <dbReference type="SAM" id="Coils"/>
    </source>
</evidence>
<dbReference type="AlphaFoldDB" id="A0A9X1H9R8"/>
<dbReference type="GO" id="GO:0008270">
    <property type="term" value="F:zinc ion binding"/>
    <property type="evidence" value="ECO:0007669"/>
    <property type="project" value="UniProtKB-UniRule"/>
</dbReference>
<evidence type="ECO:0000256" key="13">
    <source>
        <dbReference type="ARBA" id="ARBA00023136"/>
    </source>
</evidence>
<dbReference type="GO" id="GO:0005524">
    <property type="term" value="F:ATP binding"/>
    <property type="evidence" value="ECO:0007669"/>
    <property type="project" value="UniProtKB-UniRule"/>
</dbReference>
<dbReference type="InterPro" id="IPR001315">
    <property type="entry name" value="CARD"/>
</dbReference>
<keyword evidence="8 14" id="KW-0378">Hydrolase</keyword>
<comment type="similarity">
    <text evidence="3">In the N-terminal section; belongs to the AAA ATPase family.</text>
</comment>
<comment type="function">
    <text evidence="14">Acts as a processive, ATP-dependent zinc metallopeptidase for both cytoplasmic and membrane proteins. Plays a role in the quality control of integral membrane proteins.</text>
</comment>
<keyword evidence="7 14" id="KW-0547">Nucleotide-binding</keyword>
<dbReference type="InterPro" id="IPR003960">
    <property type="entry name" value="ATPase_AAA_CS"/>
</dbReference>
<evidence type="ECO:0000256" key="10">
    <source>
        <dbReference type="ARBA" id="ARBA00022840"/>
    </source>
</evidence>
<evidence type="ECO:0000256" key="9">
    <source>
        <dbReference type="ARBA" id="ARBA00022833"/>
    </source>
</evidence>
<keyword evidence="9 14" id="KW-0862">Zinc</keyword>
<comment type="similarity">
    <text evidence="15">Belongs to the AAA ATPase family.</text>
</comment>
<feature type="binding site" evidence="14">
    <location>
        <position position="530"/>
    </location>
    <ligand>
        <name>Zn(2+)</name>
        <dbReference type="ChEBI" id="CHEBI:29105"/>
        <note>catalytic</note>
    </ligand>
</feature>
<feature type="binding site" evidence="14">
    <location>
        <position position="459"/>
    </location>
    <ligand>
        <name>Zn(2+)</name>
        <dbReference type="ChEBI" id="CHEBI:29105"/>
        <note>catalytic</note>
    </ligand>
</feature>
<dbReference type="EMBL" id="JAINUY010000002">
    <property type="protein sequence ID" value="MBZ4034757.1"/>
    <property type="molecule type" value="Genomic_DNA"/>
</dbReference>
<evidence type="ECO:0000259" key="17">
    <source>
        <dbReference type="PROSITE" id="PS50209"/>
    </source>
</evidence>
<feature type="active site" evidence="14">
    <location>
        <position position="456"/>
    </location>
</feature>
<evidence type="ECO:0000256" key="3">
    <source>
        <dbReference type="ARBA" id="ARBA00010550"/>
    </source>
</evidence>
<evidence type="ECO:0000256" key="6">
    <source>
        <dbReference type="ARBA" id="ARBA00022723"/>
    </source>
</evidence>
<sequence length="641" mass="70730">MAKDNNPNPNKFKISPWLIYTAILLVFLFISFATGGSSLSEPAQLTSSKFNTLLEKGQIEKVIVFNKAEAEVYLNAAALKDPANKKVAEDIFKQPNKGPHYTLEIGNDQIFQTKLEKAVSEGKLKDFNFLQKNNWSDILISLLPIIIIVGVWIFIMRKMSGGGAGGGGQIFNIGKSKAKLFDEKTDIKTTFKDVAGLEGAKEEIQEIVEFLKNPEKYTNLGGKIPKGALLVGPPGTGKTLLAKAVAGEAQVPFFSLSGSDFVEMFVGVGASRVRDLFKQAKEKSPAIIFIDEIDAVGRARGKSNMSGGNDERENTLNQLLTEMDGFGTNSNVIVLAATNRADVLDKALMRAGRFDRQIFVDLPDIRERAEIFQVHLKPIKKVEGLDLDFLAKQTPGFSGADIANVCNEAALIAARNNKPAVDRQDFLDAVDRIIGGLEKKNKIITPEEKRAIAIHEAGHATVSWMLEHAAPLIKVTIVPRGQSLGAAWYLPEERQIVRTDQMLDEMCATMGGRAAEKVTFDRISTGALSDLEKVTRQARAMVTIYGLNDKIGNVTYYDSTGQSEYNFSKPYSDETAKIIDAEISELIEGQYQRAIQILEENKDKLNQLADILIEKEVIFKDDLENIFGKRTFDKNLEEVVS</sequence>
<dbReference type="Pfam" id="PF00004">
    <property type="entry name" value="AAA"/>
    <property type="match status" value="1"/>
</dbReference>
<dbReference type="InterPro" id="IPR027417">
    <property type="entry name" value="P-loop_NTPase"/>
</dbReference>
<dbReference type="Pfam" id="PF17862">
    <property type="entry name" value="AAA_lid_3"/>
    <property type="match status" value="1"/>
</dbReference>
<evidence type="ECO:0000256" key="1">
    <source>
        <dbReference type="ARBA" id="ARBA00004141"/>
    </source>
</evidence>
<gene>
    <name evidence="14 18" type="primary">ftsH</name>
    <name evidence="18" type="ORF">K6T82_08265</name>
</gene>
<name>A0A9X1H9R8_9FLAO</name>
<keyword evidence="19" id="KW-1185">Reference proteome</keyword>
<evidence type="ECO:0000256" key="15">
    <source>
        <dbReference type="RuleBase" id="RU003651"/>
    </source>
</evidence>
<dbReference type="InterPro" id="IPR050928">
    <property type="entry name" value="ATP-dep_Zn_Metalloprotease"/>
</dbReference>
<dbReference type="FunFam" id="3.40.50.300:FF:000001">
    <property type="entry name" value="ATP-dependent zinc metalloprotease FtsH"/>
    <property type="match status" value="1"/>
</dbReference>
<dbReference type="SMART" id="SM00382">
    <property type="entry name" value="AAA"/>
    <property type="match status" value="1"/>
</dbReference>
<dbReference type="Gene3D" id="1.20.58.760">
    <property type="entry name" value="Peptidase M41"/>
    <property type="match status" value="1"/>
</dbReference>
<dbReference type="GO" id="GO:0006508">
    <property type="term" value="P:proteolysis"/>
    <property type="evidence" value="ECO:0007669"/>
    <property type="project" value="UniProtKB-KW"/>
</dbReference>
<dbReference type="Pfam" id="PF01434">
    <property type="entry name" value="Peptidase_M41"/>
    <property type="match status" value="1"/>
</dbReference>
<evidence type="ECO:0000256" key="4">
    <source>
        <dbReference type="ARBA" id="ARBA00022670"/>
    </source>
</evidence>
<evidence type="ECO:0000256" key="7">
    <source>
        <dbReference type="ARBA" id="ARBA00022741"/>
    </source>
</evidence>
<dbReference type="CDD" id="cd19501">
    <property type="entry name" value="RecA-like_FtsH"/>
    <property type="match status" value="1"/>
</dbReference>
<evidence type="ECO:0000256" key="14">
    <source>
        <dbReference type="HAMAP-Rule" id="MF_01458"/>
    </source>
</evidence>
<dbReference type="Gene3D" id="3.40.50.300">
    <property type="entry name" value="P-loop containing nucleotide triphosphate hydrolases"/>
    <property type="match status" value="1"/>
</dbReference>
<comment type="caution">
    <text evidence="18">The sequence shown here is derived from an EMBL/GenBank/DDBJ whole genome shotgun (WGS) entry which is preliminary data.</text>
</comment>
<keyword evidence="6 14" id="KW-0479">Metal-binding</keyword>
<dbReference type="EC" id="3.4.24.-" evidence="14"/>
<dbReference type="InterPro" id="IPR005936">
    <property type="entry name" value="FtsH"/>
</dbReference>
<dbReference type="PANTHER" id="PTHR43655">
    <property type="entry name" value="ATP-DEPENDENT PROTEASE"/>
    <property type="match status" value="1"/>
</dbReference>
<keyword evidence="11 14" id="KW-1133">Transmembrane helix</keyword>
<protein>
    <recommendedName>
        <fullName evidence="14">ATP-dependent zinc metalloprotease FtsH</fullName>
        <ecNumber evidence="14">3.4.24.-</ecNumber>
    </recommendedName>
</protein>
<evidence type="ECO:0000256" key="12">
    <source>
        <dbReference type="ARBA" id="ARBA00023049"/>
    </source>
</evidence>
<comment type="subunit">
    <text evidence="14">Homohexamer.</text>
</comment>
<dbReference type="Gene3D" id="1.10.8.60">
    <property type="match status" value="1"/>
</dbReference>
<dbReference type="InterPro" id="IPR000642">
    <property type="entry name" value="Peptidase_M41"/>
</dbReference>
<evidence type="ECO:0000256" key="8">
    <source>
        <dbReference type="ARBA" id="ARBA00022801"/>
    </source>
</evidence>
<evidence type="ECO:0000313" key="19">
    <source>
        <dbReference type="Proteomes" id="UP001139366"/>
    </source>
</evidence>
<comment type="subcellular location">
    <subcellularLocation>
        <location evidence="14">Cell membrane</location>
        <topology evidence="14">Multi-pass membrane protein</topology>
        <orientation evidence="14">Cytoplasmic side</orientation>
    </subcellularLocation>
    <subcellularLocation>
        <location evidence="1">Membrane</location>
        <topology evidence="1">Multi-pass membrane protein</topology>
    </subcellularLocation>
</comment>
<keyword evidence="10 14" id="KW-0067">ATP-binding</keyword>
<dbReference type="HAMAP" id="MF_01458">
    <property type="entry name" value="FtsH"/>
    <property type="match status" value="1"/>
</dbReference>
<feature type="domain" description="CARD" evidence="17">
    <location>
        <begin position="579"/>
        <end position="641"/>
    </location>
</feature>
<proteinExistence type="inferred from homology"/>
<keyword evidence="13 14" id="KW-0472">Membrane</keyword>
<keyword evidence="4 14" id="KW-0645">Protease</keyword>
<dbReference type="Gene3D" id="3.40.1690.20">
    <property type="match status" value="1"/>
</dbReference>
<dbReference type="InterPro" id="IPR003593">
    <property type="entry name" value="AAA+_ATPase"/>
</dbReference>
<reference evidence="18 19" key="1">
    <citation type="journal article" date="2023" name="Antonie Van Leeuwenhoek">
        <title>Flavobacterium potami sp. nov., a multi-metal resistance genes harbouring bacterium isolated from shallow river silt.</title>
        <authorList>
            <person name="Li S."/>
            <person name="Mao S."/>
            <person name="Mu W."/>
            <person name="Guo B."/>
            <person name="Li C."/>
            <person name="Zhu Q."/>
            <person name="Hou X."/>
            <person name="Zhao Y."/>
            <person name="Wei S."/>
            <person name="Liu H."/>
            <person name="Liu A."/>
        </authorList>
    </citation>
    <scope>NUCLEOTIDE SEQUENCE [LARGE SCALE GENOMIC DNA]</scope>
    <source>
        <strain evidence="18 19">17A</strain>
    </source>
</reference>
<dbReference type="PANTHER" id="PTHR43655:SF2">
    <property type="entry name" value="AFG3 LIKE MATRIX AAA PEPTIDASE SUBUNIT 2, ISOFORM A"/>
    <property type="match status" value="1"/>
</dbReference>
<dbReference type="FunFam" id="1.10.8.60:FF:000019">
    <property type="entry name" value="AFG3-like AAA ATPase 2"/>
    <property type="match status" value="1"/>
</dbReference>
<dbReference type="GO" id="GO:0016887">
    <property type="term" value="F:ATP hydrolysis activity"/>
    <property type="evidence" value="ECO:0007669"/>
    <property type="project" value="UniProtKB-UniRule"/>
</dbReference>
<keyword evidence="12 14" id="KW-0482">Metalloprotease</keyword>
<dbReference type="NCBIfam" id="TIGR01241">
    <property type="entry name" value="FtsH_fam"/>
    <property type="match status" value="1"/>
</dbReference>
<dbReference type="InterPro" id="IPR041569">
    <property type="entry name" value="AAA_lid_3"/>
</dbReference>
<accession>A0A9X1H9R8</accession>
<keyword evidence="14" id="KW-1003">Cell membrane</keyword>
<dbReference type="SUPFAM" id="SSF140990">
    <property type="entry name" value="FtsH protease domain-like"/>
    <property type="match status" value="1"/>
</dbReference>
<evidence type="ECO:0000256" key="5">
    <source>
        <dbReference type="ARBA" id="ARBA00022692"/>
    </source>
</evidence>
<comment type="similarity">
    <text evidence="14">In the central section; belongs to the AAA ATPase family.</text>
</comment>
<feature type="binding site" evidence="14">
    <location>
        <position position="455"/>
    </location>
    <ligand>
        <name>Zn(2+)</name>
        <dbReference type="ChEBI" id="CHEBI:29105"/>
        <note>catalytic</note>
    </ligand>
</feature>
<evidence type="ECO:0000256" key="2">
    <source>
        <dbReference type="ARBA" id="ARBA00010044"/>
    </source>
</evidence>
<dbReference type="RefSeq" id="WP_223705465.1">
    <property type="nucleotide sequence ID" value="NZ_JAINUY010000002.1"/>
</dbReference>
<keyword evidence="16" id="KW-0175">Coiled coil</keyword>
<dbReference type="InterPro" id="IPR003959">
    <property type="entry name" value="ATPase_AAA_core"/>
</dbReference>
<organism evidence="18 19">
    <name type="scientific">Flavobacterium potami</name>
    <dbReference type="NCBI Taxonomy" id="2872310"/>
    <lineage>
        <taxon>Bacteria</taxon>
        <taxon>Pseudomonadati</taxon>
        <taxon>Bacteroidota</taxon>
        <taxon>Flavobacteriia</taxon>
        <taxon>Flavobacteriales</taxon>
        <taxon>Flavobacteriaceae</taxon>
        <taxon>Flavobacterium</taxon>
    </lineage>
</organism>
<dbReference type="GO" id="GO:0004222">
    <property type="term" value="F:metalloendopeptidase activity"/>
    <property type="evidence" value="ECO:0007669"/>
    <property type="project" value="InterPro"/>
</dbReference>
<comment type="cofactor">
    <cofactor evidence="14">
        <name>Zn(2+)</name>
        <dbReference type="ChEBI" id="CHEBI:29105"/>
    </cofactor>
    <text evidence="14">Binds 1 zinc ion per subunit.</text>
</comment>
<dbReference type="GO" id="GO:0005886">
    <property type="term" value="C:plasma membrane"/>
    <property type="evidence" value="ECO:0007669"/>
    <property type="project" value="UniProtKB-SubCell"/>
</dbReference>
<feature type="binding site" evidence="14">
    <location>
        <begin position="232"/>
        <end position="239"/>
    </location>
    <ligand>
        <name>ATP</name>
        <dbReference type="ChEBI" id="CHEBI:30616"/>
    </ligand>
</feature>
<keyword evidence="5 14" id="KW-0812">Transmembrane</keyword>
<dbReference type="GO" id="GO:0030163">
    <property type="term" value="P:protein catabolic process"/>
    <property type="evidence" value="ECO:0007669"/>
    <property type="project" value="UniProtKB-UniRule"/>
</dbReference>
<feature type="transmembrane region" description="Helical" evidence="14">
    <location>
        <begin position="135"/>
        <end position="155"/>
    </location>
</feature>
<dbReference type="PROSITE" id="PS50209">
    <property type="entry name" value="CARD"/>
    <property type="match status" value="1"/>
</dbReference>
<evidence type="ECO:0000313" key="18">
    <source>
        <dbReference type="EMBL" id="MBZ4034757.1"/>
    </source>
</evidence>